<gene>
    <name evidence="1" type="ORF">CHARACLAT_032563</name>
</gene>
<proteinExistence type="predicted"/>
<comment type="caution">
    <text evidence="1">The sequence shown here is derived from an EMBL/GenBank/DDBJ whole genome shotgun (WGS) entry which is preliminary data.</text>
</comment>
<organism evidence="1 2">
    <name type="scientific">Characodon lateralis</name>
    <dbReference type="NCBI Taxonomy" id="208331"/>
    <lineage>
        <taxon>Eukaryota</taxon>
        <taxon>Metazoa</taxon>
        <taxon>Chordata</taxon>
        <taxon>Craniata</taxon>
        <taxon>Vertebrata</taxon>
        <taxon>Euteleostomi</taxon>
        <taxon>Actinopterygii</taxon>
        <taxon>Neopterygii</taxon>
        <taxon>Teleostei</taxon>
        <taxon>Neoteleostei</taxon>
        <taxon>Acanthomorphata</taxon>
        <taxon>Ovalentaria</taxon>
        <taxon>Atherinomorphae</taxon>
        <taxon>Cyprinodontiformes</taxon>
        <taxon>Goodeidae</taxon>
        <taxon>Characodon</taxon>
    </lineage>
</organism>
<sequence>MASVGSIHLCLACNTNYIMSYDLHVICEGCIGPDHAHLALTPQSTCPSCRHLPLEEKQWRQAIFSQLEGEFPVADQCSRGGIGHLRCWAGIGRFCHGDSD</sequence>
<protein>
    <submittedName>
        <fullName evidence="1">Uncharacterized protein</fullName>
    </submittedName>
</protein>
<reference evidence="1 2" key="1">
    <citation type="submission" date="2021-06" db="EMBL/GenBank/DDBJ databases">
        <authorList>
            <person name="Palmer J.M."/>
        </authorList>
    </citation>
    <scope>NUCLEOTIDE SEQUENCE [LARGE SCALE GENOMIC DNA]</scope>
    <source>
        <strain evidence="1 2">CL_MEX2019</strain>
        <tissue evidence="1">Muscle</tissue>
    </source>
</reference>
<keyword evidence="2" id="KW-1185">Reference proteome</keyword>
<dbReference type="Proteomes" id="UP001352852">
    <property type="component" value="Unassembled WGS sequence"/>
</dbReference>
<dbReference type="EMBL" id="JAHUTJ010063281">
    <property type="protein sequence ID" value="MED6289064.1"/>
    <property type="molecule type" value="Genomic_DNA"/>
</dbReference>
<accession>A0ABU7EQY7</accession>
<evidence type="ECO:0000313" key="2">
    <source>
        <dbReference type="Proteomes" id="UP001352852"/>
    </source>
</evidence>
<name>A0ABU7EQY7_9TELE</name>
<evidence type="ECO:0000313" key="1">
    <source>
        <dbReference type="EMBL" id="MED6289064.1"/>
    </source>
</evidence>